<comment type="function">
    <text evidence="7">F(1)F(0) ATP synthase produces ATP from ADP in the presence of a proton or sodium gradient. F-type ATPases consist of two structural domains, F(1) containing the extramembraneous catalytic core and F(0) containing the membrane proton channel, linked together by a central stalk and a peripheral stalk. During catalysis, ATP synthesis in the catalytic domain of F(1) is coupled via a rotary mechanism of the central stalk subunits to proton translocation.</text>
</comment>
<comment type="similarity">
    <text evidence="7">Belongs to the ATPase delta chain family.</text>
</comment>
<comment type="function">
    <text evidence="7">This protein is part of the stalk that links CF(0) to CF(1). It either transmits conformational changes from CF(0) to CF(1) or is implicated in proton conduction.</text>
</comment>
<evidence type="ECO:0000256" key="1">
    <source>
        <dbReference type="ARBA" id="ARBA00004370"/>
    </source>
</evidence>
<keyword evidence="4 7" id="KW-0406">Ion transport</keyword>
<keyword evidence="6 7" id="KW-0066">ATP synthesis</keyword>
<keyword evidence="5 7" id="KW-0472">Membrane</keyword>
<dbReference type="GO" id="GO:0005886">
    <property type="term" value="C:plasma membrane"/>
    <property type="evidence" value="ECO:0007669"/>
    <property type="project" value="UniProtKB-SubCell"/>
</dbReference>
<evidence type="ECO:0000256" key="4">
    <source>
        <dbReference type="ARBA" id="ARBA00023065"/>
    </source>
</evidence>
<accession>A0A1F6V5D4</accession>
<evidence type="ECO:0000256" key="2">
    <source>
        <dbReference type="ARBA" id="ARBA00022448"/>
    </source>
</evidence>
<dbReference type="Pfam" id="PF00213">
    <property type="entry name" value="OSCP"/>
    <property type="match status" value="1"/>
</dbReference>
<keyword evidence="7" id="KW-0139">CF(1)</keyword>
<protein>
    <recommendedName>
        <fullName evidence="7">ATP synthase subunit delta</fullName>
    </recommendedName>
    <alternativeName>
        <fullName evidence="7">ATP synthase F(1) sector subunit delta</fullName>
    </alternativeName>
    <alternativeName>
        <fullName evidence="7">F-type ATPase subunit delta</fullName>
        <shortName evidence="7">F-ATPase subunit delta</shortName>
    </alternativeName>
</protein>
<evidence type="ECO:0000313" key="9">
    <source>
        <dbReference type="Proteomes" id="UP000177370"/>
    </source>
</evidence>
<dbReference type="Proteomes" id="UP000177370">
    <property type="component" value="Unassembled WGS sequence"/>
</dbReference>
<keyword evidence="7" id="KW-1003">Cell membrane</keyword>
<evidence type="ECO:0000256" key="6">
    <source>
        <dbReference type="ARBA" id="ARBA00023310"/>
    </source>
</evidence>
<dbReference type="AlphaFoldDB" id="A0A1F6V5D4"/>
<evidence type="ECO:0000256" key="3">
    <source>
        <dbReference type="ARBA" id="ARBA00022781"/>
    </source>
</evidence>
<reference evidence="8 9" key="1">
    <citation type="journal article" date="2016" name="Nat. Commun.">
        <title>Thousands of microbial genomes shed light on interconnected biogeochemical processes in an aquifer system.</title>
        <authorList>
            <person name="Anantharaman K."/>
            <person name="Brown C.T."/>
            <person name="Hug L.A."/>
            <person name="Sharon I."/>
            <person name="Castelle C.J."/>
            <person name="Probst A.J."/>
            <person name="Thomas B.C."/>
            <person name="Singh A."/>
            <person name="Wilkins M.J."/>
            <person name="Karaoz U."/>
            <person name="Brodie E.L."/>
            <person name="Williams K.H."/>
            <person name="Hubbard S.S."/>
            <person name="Banfield J.F."/>
        </authorList>
    </citation>
    <scope>NUCLEOTIDE SEQUENCE [LARGE SCALE GENOMIC DNA]</scope>
</reference>
<keyword evidence="2 7" id="KW-0813">Transport</keyword>
<gene>
    <name evidence="7" type="primary">atpH</name>
    <name evidence="8" type="ORF">A2647_05255</name>
</gene>
<sequence>MVKISPKNIAEAVYLATEGKSGAHLEEVLKRSVKILADRRMLGKGDEMLQALQKIIDKKEGIVRLKITTAGNMSASERKKLEEEIKEQYKAEKVISEYFEKEELLGGMRVEVEDELLDTTYRNRLENLEKFLIQAR</sequence>
<evidence type="ECO:0000256" key="5">
    <source>
        <dbReference type="ARBA" id="ARBA00023136"/>
    </source>
</evidence>
<dbReference type="GO" id="GO:0045259">
    <property type="term" value="C:proton-transporting ATP synthase complex"/>
    <property type="evidence" value="ECO:0007669"/>
    <property type="project" value="UniProtKB-KW"/>
</dbReference>
<evidence type="ECO:0000256" key="7">
    <source>
        <dbReference type="HAMAP-Rule" id="MF_01416"/>
    </source>
</evidence>
<organism evidence="8 9">
    <name type="scientific">Candidatus Nomurabacteria bacterium RIFCSPHIGHO2_01_FULL_40_24b</name>
    <dbReference type="NCBI Taxonomy" id="1801739"/>
    <lineage>
        <taxon>Bacteria</taxon>
        <taxon>Candidatus Nomuraibacteriota</taxon>
    </lineage>
</organism>
<proteinExistence type="inferred from homology"/>
<dbReference type="EMBL" id="MFTP01000025">
    <property type="protein sequence ID" value="OGI64920.1"/>
    <property type="molecule type" value="Genomic_DNA"/>
</dbReference>
<evidence type="ECO:0000313" key="8">
    <source>
        <dbReference type="EMBL" id="OGI64920.1"/>
    </source>
</evidence>
<name>A0A1F6V5D4_9BACT</name>
<dbReference type="PANTHER" id="PTHR11910">
    <property type="entry name" value="ATP SYNTHASE DELTA CHAIN"/>
    <property type="match status" value="1"/>
</dbReference>
<dbReference type="GO" id="GO:0046933">
    <property type="term" value="F:proton-transporting ATP synthase activity, rotational mechanism"/>
    <property type="evidence" value="ECO:0007669"/>
    <property type="project" value="UniProtKB-UniRule"/>
</dbReference>
<dbReference type="InterPro" id="IPR000711">
    <property type="entry name" value="ATPase_OSCP/dsu"/>
</dbReference>
<keyword evidence="3 7" id="KW-0375">Hydrogen ion transport</keyword>
<dbReference type="HAMAP" id="MF_01416">
    <property type="entry name" value="ATP_synth_delta_bact"/>
    <property type="match status" value="1"/>
</dbReference>
<comment type="subcellular location">
    <subcellularLocation>
        <location evidence="7">Cell membrane</location>
        <topology evidence="7">Peripheral membrane protein</topology>
    </subcellularLocation>
    <subcellularLocation>
        <location evidence="1">Membrane</location>
    </subcellularLocation>
</comment>
<comment type="caution">
    <text evidence="8">The sequence shown here is derived from an EMBL/GenBank/DDBJ whole genome shotgun (WGS) entry which is preliminary data.</text>
</comment>